<dbReference type="GeneID" id="106476892"/>
<gene>
    <name evidence="3" type="primary">LOC106476892</name>
</gene>
<feature type="region of interest" description="Disordered" evidence="1">
    <location>
        <begin position="73"/>
        <end position="99"/>
    </location>
</feature>
<feature type="compositionally biased region" description="Low complexity" evidence="1">
    <location>
        <begin position="79"/>
        <end position="91"/>
    </location>
</feature>
<evidence type="ECO:0000313" key="3">
    <source>
        <dbReference type="RefSeq" id="XP_013792963.1"/>
    </source>
</evidence>
<dbReference type="RefSeq" id="XP_013792963.1">
    <property type="nucleotide sequence ID" value="XM_013937509.2"/>
</dbReference>
<dbReference type="Proteomes" id="UP000694941">
    <property type="component" value="Unplaced"/>
</dbReference>
<evidence type="ECO:0000313" key="2">
    <source>
        <dbReference type="Proteomes" id="UP000694941"/>
    </source>
</evidence>
<proteinExistence type="predicted"/>
<dbReference type="PANTHER" id="PTHR46275:SF1">
    <property type="entry name" value="HEPATOCYTE GROWTH FACTOR-REGULATED TYROSINE KINASE SUBSTRATE"/>
    <property type="match status" value="1"/>
</dbReference>
<accession>A0ABM1C2B3</accession>
<sequence length="208" mass="22925">MAQKLEIMRKKKQEYLQFQREIAMQRMQEQEREMQIRQEQQKQQYQTMIPGPPGVYHPPQVPYLPAPGYPVQQSADGSPGHVQYPGQYGQPPMGPGPGQQPVYPPYNIQSMPGSQVHHPYSAPPVLPTPAPVSQPVPPTCLGSLPAGVRGPPNHQVVQVVQPMHVPSPATNHTMPQQLQGVSTASVMGTHQMVLPTEQPAEAELISFD</sequence>
<evidence type="ECO:0000256" key="1">
    <source>
        <dbReference type="SAM" id="MobiDB-lite"/>
    </source>
</evidence>
<reference evidence="3" key="1">
    <citation type="submission" date="2025-08" db="UniProtKB">
        <authorList>
            <consortium name="RefSeq"/>
        </authorList>
    </citation>
    <scope>IDENTIFICATION</scope>
    <source>
        <tissue evidence="3">Muscle</tissue>
    </source>
</reference>
<dbReference type="PANTHER" id="PTHR46275">
    <property type="entry name" value="HEPATOCYTE GROWTH FACTOR-REGULATED TYROSINE KINASE SUBSTRATE"/>
    <property type="match status" value="1"/>
</dbReference>
<organism evidence="2 3">
    <name type="scientific">Limulus polyphemus</name>
    <name type="common">Atlantic horseshoe crab</name>
    <dbReference type="NCBI Taxonomy" id="6850"/>
    <lineage>
        <taxon>Eukaryota</taxon>
        <taxon>Metazoa</taxon>
        <taxon>Ecdysozoa</taxon>
        <taxon>Arthropoda</taxon>
        <taxon>Chelicerata</taxon>
        <taxon>Merostomata</taxon>
        <taxon>Xiphosura</taxon>
        <taxon>Limulidae</taxon>
        <taxon>Limulus</taxon>
    </lineage>
</organism>
<dbReference type="InterPro" id="IPR017073">
    <property type="entry name" value="HGS/VPS27"/>
</dbReference>
<protein>
    <submittedName>
        <fullName evidence="3">Hepatocyte growth factor-regulated tyrosine kinase substrate-like isoform X1</fullName>
    </submittedName>
</protein>
<keyword evidence="2" id="KW-1185">Reference proteome</keyword>
<name>A0ABM1C2B3_LIMPO</name>